<gene>
    <name evidence="3" type="ORF">DPX39_040074200</name>
</gene>
<evidence type="ECO:0000313" key="3">
    <source>
        <dbReference type="EMBL" id="RHW73223.1"/>
    </source>
</evidence>
<reference evidence="3" key="1">
    <citation type="submission" date="2018-09" db="EMBL/GenBank/DDBJ databases">
        <title>whole genome sequence of T. equiperdum IVM-t1 strain.</title>
        <authorList>
            <person name="Suganuma K."/>
        </authorList>
    </citation>
    <scope>NUCLEOTIDE SEQUENCE [LARGE SCALE GENOMIC DNA]</scope>
    <source>
        <strain evidence="3">IVM-t1</strain>
    </source>
</reference>
<evidence type="ECO:0000256" key="1">
    <source>
        <dbReference type="SAM" id="MobiDB-lite"/>
    </source>
</evidence>
<protein>
    <submittedName>
        <fullName evidence="3">Uncharacterized protein</fullName>
    </submittedName>
</protein>
<feature type="signal peptide" evidence="2">
    <location>
        <begin position="1"/>
        <end position="33"/>
    </location>
</feature>
<evidence type="ECO:0000256" key="2">
    <source>
        <dbReference type="SAM" id="SignalP"/>
    </source>
</evidence>
<proteinExistence type="predicted"/>
<dbReference type="AlphaFoldDB" id="A0A3L6L973"/>
<dbReference type="EMBL" id="QSBY01000004">
    <property type="protein sequence ID" value="RHW73223.1"/>
    <property type="molecule type" value="Genomic_DNA"/>
</dbReference>
<feature type="region of interest" description="Disordered" evidence="1">
    <location>
        <begin position="475"/>
        <end position="511"/>
    </location>
</feature>
<comment type="caution">
    <text evidence="3">The sequence shown here is derived from an EMBL/GenBank/DDBJ whole genome shotgun (WGS) entry which is preliminary data.</text>
</comment>
<accession>A0A3L6L973</accession>
<dbReference type="Proteomes" id="UP000266743">
    <property type="component" value="Chromosome 4"/>
</dbReference>
<sequence>MLICPTVSSPICRIFSLFFFQFLLCFLFQLGRSQETNSGNMKNAFTAKSNRRRVKSWMKNHPMEGDDIITSFYDLLCKRDPKTMKPCRNVFVPDTVVYEHNFPRGWYTTDVRGQEIVRRQGKDLDAATIELGFSREVAENFPIVATYLSIHEEILDNGVTETTTRVQVLNKDDIGAFVARKNKSNGILQRFVFPKGYHNSVIKVVWSPRIAMIQRRTNKYPIKDRKRAESDPFVVTVTYEGPEYLSEESGVSAHVAFEVKNVCAEIIKHFFHAEHKYITRMVLYFKSDGKDRLWLLWCGSLRVAERATQCHMPMNLAPRFGEPMREGSLSEQEMLRRVDKAYYVITRDGPFCDAYLRGNDSHSDVSSDRRSTRGAKARDCFLSEGKESDSLQSKRFVEEEDLPPELENLLVEMRKLEEMVLETFADKFYNAYSYFLGSTYRPFELVVPPNVVNVLTQSSTRELMEFLMLEKKPEAEGKAPARPEGGAAAVSADPEGAEVTEESRVEMETDTSEQPMVYFIPEKHRLPISLLRERTEKWIKELFSSRYDEVRKDYVGHTEGAHHPEGESTESDNRANVKNAEKFPSEGAEL</sequence>
<name>A0A3L6L973_9TRYP</name>
<feature type="compositionally biased region" description="Basic and acidic residues" evidence="1">
    <location>
        <begin position="555"/>
        <end position="584"/>
    </location>
</feature>
<organism evidence="3">
    <name type="scientific">Trypanosoma brucei equiperdum</name>
    <dbReference type="NCBI Taxonomy" id="630700"/>
    <lineage>
        <taxon>Eukaryota</taxon>
        <taxon>Discoba</taxon>
        <taxon>Euglenozoa</taxon>
        <taxon>Kinetoplastea</taxon>
        <taxon>Metakinetoplastina</taxon>
        <taxon>Trypanosomatida</taxon>
        <taxon>Trypanosomatidae</taxon>
        <taxon>Trypanosoma</taxon>
    </lineage>
</organism>
<feature type="region of interest" description="Disordered" evidence="1">
    <location>
        <begin position="555"/>
        <end position="590"/>
    </location>
</feature>
<feature type="chain" id="PRO_5018028488" evidence="2">
    <location>
        <begin position="34"/>
        <end position="590"/>
    </location>
</feature>
<keyword evidence="2" id="KW-0732">Signal</keyword>